<evidence type="ECO:0000313" key="1">
    <source>
        <dbReference type="EMBL" id="CAB1423061.1"/>
    </source>
</evidence>
<dbReference type="AlphaFoldDB" id="A0A9N7YEV8"/>
<name>A0A9N7YEV8_PLEPL</name>
<keyword evidence="2" id="KW-1185">Reference proteome</keyword>
<protein>
    <submittedName>
        <fullName evidence="1">Uncharacterized protein</fullName>
    </submittedName>
</protein>
<sequence length="167" mass="18642">MAEATKLPLNRALLRAAMVSAGRVMVLSFQSLIWGVWKADDFGSGVCDADNGRPDSRSLAVPPRVTEKNRLIPKHNPVRRARGFRRINYAVVPTPPVVEEGGKKTGTQRSAGWHKPVEKGLRRLFEASSQCFDVSSMRLCVHVRNENAFAHLPFRVHCNNANHEIYA</sequence>
<gene>
    <name evidence="1" type="ORF">PLEPLA_LOCUS10979</name>
</gene>
<proteinExistence type="predicted"/>
<accession>A0A9N7YEV8</accession>
<dbReference type="Proteomes" id="UP001153269">
    <property type="component" value="Unassembled WGS sequence"/>
</dbReference>
<comment type="caution">
    <text evidence="1">The sequence shown here is derived from an EMBL/GenBank/DDBJ whole genome shotgun (WGS) entry which is preliminary data.</text>
</comment>
<evidence type="ECO:0000313" key="2">
    <source>
        <dbReference type="Proteomes" id="UP001153269"/>
    </source>
</evidence>
<organism evidence="1 2">
    <name type="scientific">Pleuronectes platessa</name>
    <name type="common">European plaice</name>
    <dbReference type="NCBI Taxonomy" id="8262"/>
    <lineage>
        <taxon>Eukaryota</taxon>
        <taxon>Metazoa</taxon>
        <taxon>Chordata</taxon>
        <taxon>Craniata</taxon>
        <taxon>Vertebrata</taxon>
        <taxon>Euteleostomi</taxon>
        <taxon>Actinopterygii</taxon>
        <taxon>Neopterygii</taxon>
        <taxon>Teleostei</taxon>
        <taxon>Neoteleostei</taxon>
        <taxon>Acanthomorphata</taxon>
        <taxon>Carangaria</taxon>
        <taxon>Pleuronectiformes</taxon>
        <taxon>Pleuronectoidei</taxon>
        <taxon>Pleuronectidae</taxon>
        <taxon>Pleuronectes</taxon>
    </lineage>
</organism>
<reference evidence="1" key="1">
    <citation type="submission" date="2020-03" db="EMBL/GenBank/DDBJ databases">
        <authorList>
            <person name="Weist P."/>
        </authorList>
    </citation>
    <scope>NUCLEOTIDE SEQUENCE</scope>
</reference>
<dbReference type="EMBL" id="CADEAL010000633">
    <property type="protein sequence ID" value="CAB1423061.1"/>
    <property type="molecule type" value="Genomic_DNA"/>
</dbReference>